<feature type="region of interest" description="Disordered" evidence="1">
    <location>
        <begin position="1315"/>
        <end position="1354"/>
    </location>
</feature>
<dbReference type="Pfam" id="PF13646">
    <property type="entry name" value="HEAT_2"/>
    <property type="match status" value="1"/>
</dbReference>
<dbReference type="InterPro" id="IPR011989">
    <property type="entry name" value="ARM-like"/>
</dbReference>
<gene>
    <name evidence="2" type="ORF">KP79_PYT17191</name>
</gene>
<feature type="region of interest" description="Disordered" evidence="1">
    <location>
        <begin position="195"/>
        <end position="249"/>
    </location>
</feature>
<feature type="compositionally biased region" description="Basic and acidic residues" evidence="1">
    <location>
        <begin position="1144"/>
        <end position="1161"/>
    </location>
</feature>
<feature type="compositionally biased region" description="Low complexity" evidence="1">
    <location>
        <begin position="1115"/>
        <end position="1128"/>
    </location>
</feature>
<dbReference type="SUPFAM" id="SSF48371">
    <property type="entry name" value="ARM repeat"/>
    <property type="match status" value="1"/>
</dbReference>
<protein>
    <submittedName>
        <fullName evidence="2">HEAT repeat-containing protein 4</fullName>
    </submittedName>
</protein>
<dbReference type="Proteomes" id="UP000242188">
    <property type="component" value="Unassembled WGS sequence"/>
</dbReference>
<evidence type="ECO:0000256" key="1">
    <source>
        <dbReference type="SAM" id="MobiDB-lite"/>
    </source>
</evidence>
<feature type="compositionally biased region" description="Basic and acidic residues" evidence="1">
    <location>
        <begin position="1178"/>
        <end position="1191"/>
    </location>
</feature>
<dbReference type="GO" id="GO:0019135">
    <property type="term" value="F:deoxyhypusine monooxygenase activity"/>
    <property type="evidence" value="ECO:0007669"/>
    <property type="project" value="TreeGrafter"/>
</dbReference>
<evidence type="ECO:0000313" key="2">
    <source>
        <dbReference type="EMBL" id="OWF38265.1"/>
    </source>
</evidence>
<reference evidence="2 3" key="1">
    <citation type="journal article" date="2017" name="Nat. Ecol. Evol.">
        <title>Scallop genome provides insights into evolution of bilaterian karyotype and development.</title>
        <authorList>
            <person name="Wang S."/>
            <person name="Zhang J."/>
            <person name="Jiao W."/>
            <person name="Li J."/>
            <person name="Xun X."/>
            <person name="Sun Y."/>
            <person name="Guo X."/>
            <person name="Huan P."/>
            <person name="Dong B."/>
            <person name="Zhang L."/>
            <person name="Hu X."/>
            <person name="Sun X."/>
            <person name="Wang J."/>
            <person name="Zhao C."/>
            <person name="Wang Y."/>
            <person name="Wang D."/>
            <person name="Huang X."/>
            <person name="Wang R."/>
            <person name="Lv J."/>
            <person name="Li Y."/>
            <person name="Zhang Z."/>
            <person name="Liu B."/>
            <person name="Lu W."/>
            <person name="Hui Y."/>
            <person name="Liang J."/>
            <person name="Zhou Z."/>
            <person name="Hou R."/>
            <person name="Li X."/>
            <person name="Liu Y."/>
            <person name="Li H."/>
            <person name="Ning X."/>
            <person name="Lin Y."/>
            <person name="Zhao L."/>
            <person name="Xing Q."/>
            <person name="Dou J."/>
            <person name="Li Y."/>
            <person name="Mao J."/>
            <person name="Guo H."/>
            <person name="Dou H."/>
            <person name="Li T."/>
            <person name="Mu C."/>
            <person name="Jiang W."/>
            <person name="Fu Q."/>
            <person name="Fu X."/>
            <person name="Miao Y."/>
            <person name="Liu J."/>
            <person name="Yu Q."/>
            <person name="Li R."/>
            <person name="Liao H."/>
            <person name="Li X."/>
            <person name="Kong Y."/>
            <person name="Jiang Z."/>
            <person name="Chourrout D."/>
            <person name="Li R."/>
            <person name="Bao Z."/>
        </authorList>
    </citation>
    <scope>NUCLEOTIDE SEQUENCE [LARGE SCALE GENOMIC DNA]</scope>
    <source>
        <strain evidence="2 3">PY_sf001</strain>
    </source>
</reference>
<dbReference type="PANTHER" id="PTHR12697">
    <property type="entry name" value="PBS LYASE HEAT-LIKE PROTEIN"/>
    <property type="match status" value="1"/>
</dbReference>
<feature type="region of interest" description="Disordered" evidence="1">
    <location>
        <begin position="1053"/>
        <end position="1095"/>
    </location>
</feature>
<dbReference type="EMBL" id="NEDP02005569">
    <property type="protein sequence ID" value="OWF38265.1"/>
    <property type="molecule type" value="Genomic_DNA"/>
</dbReference>
<accession>A0A210PP38</accession>
<feature type="compositionally biased region" description="Acidic residues" evidence="1">
    <location>
        <begin position="1321"/>
        <end position="1330"/>
    </location>
</feature>
<feature type="compositionally biased region" description="Basic and acidic residues" evidence="1">
    <location>
        <begin position="521"/>
        <end position="530"/>
    </location>
</feature>
<feature type="compositionally biased region" description="Low complexity" evidence="1">
    <location>
        <begin position="1061"/>
        <end position="1075"/>
    </location>
</feature>
<dbReference type="STRING" id="6573.A0A210PP38"/>
<dbReference type="OrthoDB" id="5980716at2759"/>
<dbReference type="Gene3D" id="1.25.10.10">
    <property type="entry name" value="Leucine-rich Repeat Variant"/>
    <property type="match status" value="2"/>
</dbReference>
<feature type="compositionally biased region" description="Low complexity" evidence="1">
    <location>
        <begin position="1162"/>
        <end position="1171"/>
    </location>
</feature>
<organism evidence="2 3">
    <name type="scientific">Mizuhopecten yessoensis</name>
    <name type="common">Japanese scallop</name>
    <name type="synonym">Patinopecten yessoensis</name>
    <dbReference type="NCBI Taxonomy" id="6573"/>
    <lineage>
        <taxon>Eukaryota</taxon>
        <taxon>Metazoa</taxon>
        <taxon>Spiralia</taxon>
        <taxon>Lophotrochozoa</taxon>
        <taxon>Mollusca</taxon>
        <taxon>Bivalvia</taxon>
        <taxon>Autobranchia</taxon>
        <taxon>Pteriomorphia</taxon>
        <taxon>Pectinida</taxon>
        <taxon>Pectinoidea</taxon>
        <taxon>Pectinidae</taxon>
        <taxon>Mizuhopecten</taxon>
    </lineage>
</organism>
<sequence length="1354" mass="154411">MMRQSRIRTNTPSLFACADKVKIPQLGSEDTTTSLDLMIARRGGREPTSVVFRTNQLKDEPVQKDYLKKISTDIRFEEEVVKDRCFHMLPYEDKYFYEALNPYDLVAPRPKMKIPPGRHDARNTDRRHMPCNLTVSTKPQLKPLKRKIMEKAMQMHKDALRKAALEEQQFDQILRGSQEDLGGFFMTEVKSDKELKKKERKPVSGRKEVEKPLSSRKDSRKETPVLTSKPDIEKIEELPEAPSPTKSEKKKLVELPDIPILEEKDFDWDGFVLSEISKSSASWLVYERMKTAEDKEKMQAMYEGWYGKPDHSEFLREAMNAAEKEEKGDDVKPKKKWKKKEATLLAKVYNIESAKPEANDPYSEENKAPFYRQPAGIRRVKKMQEKEDAGAINATADITIKSYTPPPLPTLRDHVNPAVGDKLFDTDNMFEQEWLTGAEQIHEMKGDNTEIYMSTQNRYRKQLQNQYPNPPEDWYPETDQEKYSVNKPSVKKVERGLQRWHKLPVETDDLDGRIVPPGYDPEYHRSPDPTTRRITRNNQALTQVIDEWRAKWHLSGQLADSTTDDLIKDMADIQTHVRLKSIATIAKAAEMQRANANRDDFEYAPQENQFNFPLGDGEIPERLYVALECLLEDAEQHVQIAAAITLYSLNRPSDKAKVILHIALESENLVDRWAAAQCLAHFGVCNSLVVGEVIHQLLITEDTIKHEKAIFLLGKLSLFSPLVHGMVAEQLNSSSWRHKVIACKILPTLSGTINKDITNKLADLMWNDWHEDVRKSAAQCLGKTSHGKEVHDDMCNRLLTGDEMTRLEAINKIGQLGIMTAKLLPVFLKSFKDEYVSIRSEVCITCGNLEIKDELVLEQLLKLSTFETIWKVKALAIQAFGKIGVVTEEITETLLWAVRYEENAAVRAEACHTLMCLELKTPEVAEVLQERFLVESSDVVRDEIAKTLEMFGINATEDMDMVAQIKNEVRKLCTRNNIAAQITIKEKDDTKRENLARMIYESEKELKNFFHRHNPYKEMRLRVDDKKPLFPSPLIHSHSFSYSRLCSVTKFEHEQEKEPMMQRIRSSMSQASSRSTTPHPRILVNESGPETSAREMLTPTADEELKQILSREDTSTSPDTTSEMESTPGLKSRQSTVDEESDWESSRPRSSRMDKISERADGSLSQSLGEGSEIGGEESDKEKGIEEKDGRPASVVKFASNLEINDIPSNKEKLSMSPTKSGHGEGVSRLSSRAPGSEIRAFSRDAIKERDVIDREARNDYAGLDERYHEMIDDLDIVDNTYEILVTGRRPEEKVQIITFITDPPEEHTLAADVGAADESIPVEEEEVVDDPLPKSESDPKQQAPEADPKPTEK</sequence>
<comment type="caution">
    <text evidence="2">The sequence shown here is derived from an EMBL/GenBank/DDBJ whole genome shotgun (WGS) entry which is preliminary data.</text>
</comment>
<dbReference type="InterPro" id="IPR016024">
    <property type="entry name" value="ARM-type_fold"/>
</dbReference>
<feature type="region of interest" description="Disordered" evidence="1">
    <location>
        <begin position="1208"/>
        <end position="1236"/>
    </location>
</feature>
<name>A0A210PP38_MIZYE</name>
<feature type="region of interest" description="Disordered" evidence="1">
    <location>
        <begin position="1109"/>
        <end position="1194"/>
    </location>
</feature>
<dbReference type="PANTHER" id="PTHR12697:SF20">
    <property type="entry name" value="HEAT REPEAT-CONTAINING PROTEIN 4"/>
    <property type="match status" value="1"/>
</dbReference>
<evidence type="ECO:0000313" key="3">
    <source>
        <dbReference type="Proteomes" id="UP000242188"/>
    </source>
</evidence>
<proteinExistence type="predicted"/>
<feature type="region of interest" description="Disordered" evidence="1">
    <location>
        <begin position="508"/>
        <end position="530"/>
    </location>
</feature>
<feature type="compositionally biased region" description="Basic and acidic residues" evidence="1">
    <location>
        <begin position="195"/>
        <end position="223"/>
    </location>
</feature>
<keyword evidence="3" id="KW-1185">Reference proteome</keyword>